<feature type="transmembrane region" description="Helical" evidence="7">
    <location>
        <begin position="80"/>
        <end position="105"/>
    </location>
</feature>
<gene>
    <name evidence="9" type="ORF">B0T10DRAFT_608019</name>
</gene>
<feature type="transmembrane region" description="Helical" evidence="7">
    <location>
        <begin position="117"/>
        <end position="141"/>
    </location>
</feature>
<dbReference type="EMBL" id="JAGPYM010000016">
    <property type="protein sequence ID" value="KAH6886336.1"/>
    <property type="molecule type" value="Genomic_DNA"/>
</dbReference>
<feature type="region of interest" description="Disordered" evidence="6">
    <location>
        <begin position="291"/>
        <end position="318"/>
    </location>
</feature>
<keyword evidence="4 7" id="KW-0472">Membrane</keyword>
<comment type="subcellular location">
    <subcellularLocation>
        <location evidence="1">Membrane</location>
        <topology evidence="1">Multi-pass membrane protein</topology>
    </subcellularLocation>
</comment>
<evidence type="ECO:0000259" key="8">
    <source>
        <dbReference type="Pfam" id="PF20684"/>
    </source>
</evidence>
<dbReference type="Proteomes" id="UP000777438">
    <property type="component" value="Unassembled WGS sequence"/>
</dbReference>
<dbReference type="AlphaFoldDB" id="A0A9P8VZX0"/>
<dbReference type="InterPro" id="IPR049326">
    <property type="entry name" value="Rhodopsin_dom_fungi"/>
</dbReference>
<protein>
    <recommendedName>
        <fullName evidence="8">Rhodopsin domain-containing protein</fullName>
    </recommendedName>
</protein>
<evidence type="ECO:0000256" key="3">
    <source>
        <dbReference type="ARBA" id="ARBA00022989"/>
    </source>
</evidence>
<name>A0A9P8VZX0_9HYPO</name>
<dbReference type="OrthoDB" id="3897607at2759"/>
<sequence length="369" mass="39874">MGVRDSYYPVAVTFLVVDGIAVGLRFWARGTKKAVGYDDVTMAVSLVGFVIFCSMELQAINYGIGATAMEDGFDLIKAAMYFTIAQIVYILATGISKLGVGLVLFRLADKSDLRIIRWALIASMVIVAIWSLVVALIFALQCRPLSVAWGVGKGTCLSTSFIGNAGIGLSVMDMTISWFYALLPIFMLYKTQLRLKLKISIMVLLGLGAVSSVATIIRFKYVLEVAQMTSASGGLASADIIQTTLEATVYSMIEIGLSIFAASLTALRPLLKKVPCFTDISSGGHSNSRGFSSINTFGQRPKNRDNGGPAIRLDDRNVSLDDRHVSDADSTDNIMPAKPGNIQKQTQIVSTYEAGNGRTAGNMYHEGRW</sequence>
<feature type="transmembrane region" description="Helical" evidence="7">
    <location>
        <begin position="40"/>
        <end position="60"/>
    </location>
</feature>
<comment type="similarity">
    <text evidence="5">Belongs to the SAT4 family.</text>
</comment>
<evidence type="ECO:0000256" key="7">
    <source>
        <dbReference type="SAM" id="Phobius"/>
    </source>
</evidence>
<dbReference type="InterPro" id="IPR052337">
    <property type="entry name" value="SAT4-like"/>
</dbReference>
<keyword evidence="3 7" id="KW-1133">Transmembrane helix</keyword>
<organism evidence="9 10">
    <name type="scientific">Thelonectria olida</name>
    <dbReference type="NCBI Taxonomy" id="1576542"/>
    <lineage>
        <taxon>Eukaryota</taxon>
        <taxon>Fungi</taxon>
        <taxon>Dikarya</taxon>
        <taxon>Ascomycota</taxon>
        <taxon>Pezizomycotina</taxon>
        <taxon>Sordariomycetes</taxon>
        <taxon>Hypocreomycetidae</taxon>
        <taxon>Hypocreales</taxon>
        <taxon>Nectriaceae</taxon>
        <taxon>Thelonectria</taxon>
    </lineage>
</organism>
<dbReference type="PANTHER" id="PTHR33048:SF96">
    <property type="entry name" value="INTEGRAL MEMBRANE PROTEIN"/>
    <property type="match status" value="1"/>
</dbReference>
<keyword evidence="10" id="KW-1185">Reference proteome</keyword>
<evidence type="ECO:0000256" key="5">
    <source>
        <dbReference type="ARBA" id="ARBA00038359"/>
    </source>
</evidence>
<dbReference type="GO" id="GO:0016020">
    <property type="term" value="C:membrane"/>
    <property type="evidence" value="ECO:0007669"/>
    <property type="project" value="UniProtKB-SubCell"/>
</dbReference>
<feature type="transmembrane region" description="Helical" evidence="7">
    <location>
        <begin position="161"/>
        <end position="189"/>
    </location>
</feature>
<proteinExistence type="inferred from homology"/>
<evidence type="ECO:0000313" key="9">
    <source>
        <dbReference type="EMBL" id="KAH6886336.1"/>
    </source>
</evidence>
<comment type="caution">
    <text evidence="9">The sequence shown here is derived from an EMBL/GenBank/DDBJ whole genome shotgun (WGS) entry which is preliminary data.</text>
</comment>
<feature type="transmembrane region" description="Helical" evidence="7">
    <location>
        <begin position="201"/>
        <end position="219"/>
    </location>
</feature>
<dbReference type="PANTHER" id="PTHR33048">
    <property type="entry name" value="PTH11-LIKE INTEGRAL MEMBRANE PROTEIN (AFU_ORTHOLOGUE AFUA_5G11245)"/>
    <property type="match status" value="1"/>
</dbReference>
<feature type="domain" description="Rhodopsin" evidence="8">
    <location>
        <begin position="24"/>
        <end position="273"/>
    </location>
</feature>
<evidence type="ECO:0000313" key="10">
    <source>
        <dbReference type="Proteomes" id="UP000777438"/>
    </source>
</evidence>
<dbReference type="Pfam" id="PF20684">
    <property type="entry name" value="Fung_rhodopsin"/>
    <property type="match status" value="1"/>
</dbReference>
<evidence type="ECO:0000256" key="1">
    <source>
        <dbReference type="ARBA" id="ARBA00004141"/>
    </source>
</evidence>
<keyword evidence="2 7" id="KW-0812">Transmembrane</keyword>
<feature type="transmembrane region" description="Helical" evidence="7">
    <location>
        <begin position="6"/>
        <end position="28"/>
    </location>
</feature>
<evidence type="ECO:0000256" key="4">
    <source>
        <dbReference type="ARBA" id="ARBA00023136"/>
    </source>
</evidence>
<evidence type="ECO:0000256" key="6">
    <source>
        <dbReference type="SAM" id="MobiDB-lite"/>
    </source>
</evidence>
<reference evidence="9 10" key="1">
    <citation type="journal article" date="2021" name="Nat. Commun.">
        <title>Genetic determinants of endophytism in the Arabidopsis root mycobiome.</title>
        <authorList>
            <person name="Mesny F."/>
            <person name="Miyauchi S."/>
            <person name="Thiergart T."/>
            <person name="Pickel B."/>
            <person name="Atanasova L."/>
            <person name="Karlsson M."/>
            <person name="Huettel B."/>
            <person name="Barry K.W."/>
            <person name="Haridas S."/>
            <person name="Chen C."/>
            <person name="Bauer D."/>
            <person name="Andreopoulos W."/>
            <person name="Pangilinan J."/>
            <person name="LaButti K."/>
            <person name="Riley R."/>
            <person name="Lipzen A."/>
            <person name="Clum A."/>
            <person name="Drula E."/>
            <person name="Henrissat B."/>
            <person name="Kohler A."/>
            <person name="Grigoriev I.V."/>
            <person name="Martin F.M."/>
            <person name="Hacquard S."/>
        </authorList>
    </citation>
    <scope>NUCLEOTIDE SEQUENCE [LARGE SCALE GENOMIC DNA]</scope>
    <source>
        <strain evidence="9 10">MPI-CAGE-CH-0241</strain>
    </source>
</reference>
<accession>A0A9P8VZX0</accession>
<evidence type="ECO:0000256" key="2">
    <source>
        <dbReference type="ARBA" id="ARBA00022692"/>
    </source>
</evidence>